<dbReference type="InterPro" id="IPR008942">
    <property type="entry name" value="ENTH_VHS"/>
</dbReference>
<gene>
    <name evidence="3" type="ORF">M427DRAFT_130645</name>
</gene>
<dbReference type="PROSITE" id="PS50179">
    <property type="entry name" value="VHS"/>
    <property type="match status" value="1"/>
</dbReference>
<dbReference type="OrthoDB" id="10579722at2759"/>
<dbReference type="GO" id="GO:0016192">
    <property type="term" value="P:vesicle-mediated transport"/>
    <property type="evidence" value="ECO:0007669"/>
    <property type="project" value="UniProtKB-ARBA"/>
</dbReference>
<feature type="domain" description="VHS" evidence="2">
    <location>
        <begin position="1"/>
        <end position="92"/>
    </location>
</feature>
<feature type="region of interest" description="Disordered" evidence="1">
    <location>
        <begin position="128"/>
        <end position="159"/>
    </location>
</feature>
<dbReference type="Proteomes" id="UP000070544">
    <property type="component" value="Unassembled WGS sequence"/>
</dbReference>
<feature type="region of interest" description="Disordered" evidence="1">
    <location>
        <begin position="336"/>
        <end position="516"/>
    </location>
</feature>
<keyword evidence="4" id="KW-1185">Reference proteome</keyword>
<dbReference type="GO" id="GO:0035091">
    <property type="term" value="F:phosphatidylinositol binding"/>
    <property type="evidence" value="ECO:0007669"/>
    <property type="project" value="InterPro"/>
</dbReference>
<feature type="compositionally biased region" description="Polar residues" evidence="1">
    <location>
        <begin position="128"/>
        <end position="139"/>
    </location>
</feature>
<dbReference type="GO" id="GO:0043130">
    <property type="term" value="F:ubiquitin binding"/>
    <property type="evidence" value="ECO:0007669"/>
    <property type="project" value="InterPro"/>
</dbReference>
<dbReference type="GO" id="GO:0007034">
    <property type="term" value="P:vacuolar transport"/>
    <property type="evidence" value="ECO:0007669"/>
    <property type="project" value="UniProtKB-ARBA"/>
</dbReference>
<protein>
    <recommendedName>
        <fullName evidence="2">VHS domain-containing protein</fullName>
    </recommendedName>
</protein>
<feature type="region of interest" description="Disordered" evidence="1">
    <location>
        <begin position="277"/>
        <end position="305"/>
    </location>
</feature>
<proteinExistence type="predicted"/>
<feature type="region of interest" description="Disordered" evidence="1">
    <location>
        <begin position="529"/>
        <end position="553"/>
    </location>
</feature>
<organism evidence="3 4">
    <name type="scientific">Gonapodya prolifera (strain JEL478)</name>
    <name type="common">Monoblepharis prolifera</name>
    <dbReference type="NCBI Taxonomy" id="1344416"/>
    <lineage>
        <taxon>Eukaryota</taxon>
        <taxon>Fungi</taxon>
        <taxon>Fungi incertae sedis</taxon>
        <taxon>Chytridiomycota</taxon>
        <taxon>Chytridiomycota incertae sedis</taxon>
        <taxon>Monoblepharidomycetes</taxon>
        <taxon>Monoblepharidales</taxon>
        <taxon>Gonapodyaceae</taxon>
        <taxon>Gonapodya</taxon>
    </lineage>
</organism>
<reference evidence="3 4" key="1">
    <citation type="journal article" date="2015" name="Genome Biol. Evol.">
        <title>Phylogenomic analyses indicate that early fungi evolved digesting cell walls of algal ancestors of land plants.</title>
        <authorList>
            <person name="Chang Y."/>
            <person name="Wang S."/>
            <person name="Sekimoto S."/>
            <person name="Aerts A.L."/>
            <person name="Choi C."/>
            <person name="Clum A."/>
            <person name="LaButti K.M."/>
            <person name="Lindquist E.A."/>
            <person name="Yee Ngan C."/>
            <person name="Ohm R.A."/>
            <person name="Salamov A.A."/>
            <person name="Grigoriev I.V."/>
            <person name="Spatafora J.W."/>
            <person name="Berbee M.L."/>
        </authorList>
    </citation>
    <scope>NUCLEOTIDE SEQUENCE [LARGE SCALE GENOMIC DNA]</scope>
    <source>
        <strain evidence="3 4">JEL478</strain>
    </source>
</reference>
<feature type="compositionally biased region" description="Low complexity" evidence="1">
    <location>
        <begin position="148"/>
        <end position="159"/>
    </location>
</feature>
<feature type="compositionally biased region" description="Low complexity" evidence="1">
    <location>
        <begin position="290"/>
        <end position="305"/>
    </location>
</feature>
<dbReference type="Gene3D" id="1.25.40.90">
    <property type="match status" value="1"/>
</dbReference>
<accession>A0A139AZ53</accession>
<feature type="compositionally biased region" description="Low complexity" evidence="1">
    <location>
        <begin position="416"/>
        <end position="432"/>
    </location>
</feature>
<dbReference type="AlphaFoldDB" id="A0A139AZ53"/>
<evidence type="ECO:0000313" key="3">
    <source>
        <dbReference type="EMBL" id="KXS21984.1"/>
    </source>
</evidence>
<evidence type="ECO:0000259" key="2">
    <source>
        <dbReference type="PROSITE" id="PS50179"/>
    </source>
</evidence>
<evidence type="ECO:0000256" key="1">
    <source>
        <dbReference type="SAM" id="MobiDB-lite"/>
    </source>
</evidence>
<dbReference type="STRING" id="1344416.A0A139AZ53"/>
<dbReference type="PRINTS" id="PR01217">
    <property type="entry name" value="PRICHEXTENSN"/>
</dbReference>
<evidence type="ECO:0000313" key="4">
    <source>
        <dbReference type="Proteomes" id="UP000070544"/>
    </source>
</evidence>
<feature type="compositionally biased region" description="Low complexity" evidence="1">
    <location>
        <begin position="459"/>
        <end position="471"/>
    </location>
</feature>
<name>A0A139AZ53_GONPJ</name>
<feature type="compositionally biased region" description="Basic and acidic residues" evidence="1">
    <location>
        <begin position="537"/>
        <end position="546"/>
    </location>
</feature>
<dbReference type="SUPFAM" id="SSF48464">
    <property type="entry name" value="ENTH/VHS domain"/>
    <property type="match status" value="1"/>
</dbReference>
<dbReference type="InterPro" id="IPR002014">
    <property type="entry name" value="VHS_dom"/>
</dbReference>
<sequence length="553" mass="57846">MLAVVALIDANADKAPKLAILHLLTIVNNNQPASALAAIAVMTAAFESCKPRFRNKLAESKVIWKEIQRTIHRQDIDSVIRDALVATIKGWTTVPDKKLATAFEHQSNEALTLPSSSRVLFSGIKPTLSRSGSNVTSPTVPDAPNWPLSPTQQTQQLSSGDTVIQLAQLASSLEPFIRTLSDLSAAIETRGAVDVTPDAGLVSAADSAAARCQEALEEVNGIMRRNQDRVEVLTSASACAAELEGSLKRYERVMTVVGSPVGKEGAARAAAWLNLGREDETSKVPPSPISTASGGSSGSVSRSLSGSFSASAVSTAPSAVGGESIPAVTRLASGTIVPNLKPTPGVPNLTIDPATLPRTHDIASPVETPQDPLPLSPTGTTDSPPSSELRLALPNPSPPTTPAVTTPPANPPAPTASPTTPRNTSPSRPRTSAGGGIVFRSPTPESETPAETRPQPVNPTSEPTPRSSTSSNGAKRPSLEEFGYDVDGKESRPKNSHVNDFMRGQNSFLGPKKWGEKKLGKLPEGFVEAASAASARKSGDAKRSMDIFRPYSG</sequence>
<dbReference type="EMBL" id="KQ965732">
    <property type="protein sequence ID" value="KXS21984.1"/>
    <property type="molecule type" value="Genomic_DNA"/>
</dbReference>
<feature type="compositionally biased region" description="Low complexity" evidence="1">
    <location>
        <begin position="376"/>
        <end position="387"/>
    </location>
</feature>